<dbReference type="FunFam" id="3.10.490.20:FF:000001">
    <property type="entry name" value="dynein heavy chain 7, axonemal"/>
    <property type="match status" value="1"/>
</dbReference>
<feature type="domain" description="Dynein heavy chain 3 AAA+ lid" evidence="21">
    <location>
        <begin position="2066"/>
        <end position="2160"/>
    </location>
</feature>
<evidence type="ECO:0000256" key="5">
    <source>
        <dbReference type="ARBA" id="ARBA00022741"/>
    </source>
</evidence>
<feature type="domain" description="Dynein heavy chain C-terminal" evidence="23">
    <location>
        <begin position="3636"/>
        <end position="3934"/>
    </location>
</feature>
<protein>
    <submittedName>
        <fullName evidence="25">Dynein heavy chain 12, axonemal</fullName>
    </submittedName>
</protein>
<evidence type="ECO:0000259" key="17">
    <source>
        <dbReference type="Pfam" id="PF12777"/>
    </source>
</evidence>
<keyword evidence="4" id="KW-0493">Microtubule</keyword>
<gene>
    <name evidence="25" type="primary">LOC117236270</name>
</gene>
<dbReference type="FunFam" id="3.40.50.300:FF:000362">
    <property type="entry name" value="Dynein, axonemal, heavy chain 6"/>
    <property type="match status" value="1"/>
</dbReference>
<evidence type="ECO:0000259" key="20">
    <source>
        <dbReference type="Pfam" id="PF17852"/>
    </source>
</evidence>
<dbReference type="InterPro" id="IPR024743">
    <property type="entry name" value="Dynein_HC_stalk"/>
</dbReference>
<dbReference type="InterPro" id="IPR041228">
    <property type="entry name" value="Dynein_C"/>
</dbReference>
<dbReference type="GO" id="GO:0005524">
    <property type="term" value="F:ATP binding"/>
    <property type="evidence" value="ECO:0007669"/>
    <property type="project" value="UniProtKB-KW"/>
</dbReference>
<dbReference type="GeneID" id="117236270"/>
<dbReference type="InterPro" id="IPR035706">
    <property type="entry name" value="AAA_9"/>
</dbReference>
<dbReference type="FunFam" id="3.40.50.300:FF:002141">
    <property type="entry name" value="Dynein heavy chain"/>
    <property type="match status" value="1"/>
</dbReference>
<dbReference type="Gene3D" id="1.20.140.100">
    <property type="entry name" value="Dynein heavy chain, N-terminal domain 2"/>
    <property type="match status" value="1"/>
</dbReference>
<dbReference type="FunFam" id="1.20.920.30:FF:000002">
    <property type="entry name" value="Dynein axonemal heavy chain 3"/>
    <property type="match status" value="1"/>
</dbReference>
<dbReference type="Pfam" id="PF12780">
    <property type="entry name" value="AAA_8"/>
    <property type="match status" value="1"/>
</dbReference>
<dbReference type="RefSeq" id="XP_033354964.1">
    <property type="nucleotide sequence ID" value="XM_033499073.1"/>
</dbReference>
<dbReference type="PANTHER" id="PTHR22878">
    <property type="entry name" value="DYNEIN HEAVY CHAIN 6, AXONEMAL-LIKE-RELATED"/>
    <property type="match status" value="1"/>
</dbReference>
<dbReference type="FunFam" id="3.40.50.300:FF:001328">
    <property type="entry name" value="Dynein heavy chain 6, axonemal"/>
    <property type="match status" value="1"/>
</dbReference>
<dbReference type="Gene3D" id="1.20.58.1120">
    <property type="match status" value="1"/>
</dbReference>
<comment type="similarity">
    <text evidence="2">Belongs to the dynein heavy chain family.</text>
</comment>
<dbReference type="InterPro" id="IPR043157">
    <property type="entry name" value="Dynein_AAA1S"/>
</dbReference>
<dbReference type="InterPro" id="IPR027417">
    <property type="entry name" value="P-loop_NTPase"/>
</dbReference>
<organism evidence="24 25">
    <name type="scientific">Bombus vosnesenskii</name>
    <dbReference type="NCBI Taxonomy" id="207650"/>
    <lineage>
        <taxon>Eukaryota</taxon>
        <taxon>Metazoa</taxon>
        <taxon>Ecdysozoa</taxon>
        <taxon>Arthropoda</taxon>
        <taxon>Hexapoda</taxon>
        <taxon>Insecta</taxon>
        <taxon>Pterygota</taxon>
        <taxon>Neoptera</taxon>
        <taxon>Endopterygota</taxon>
        <taxon>Hymenoptera</taxon>
        <taxon>Apocrita</taxon>
        <taxon>Aculeata</taxon>
        <taxon>Apoidea</taxon>
        <taxon>Anthophila</taxon>
        <taxon>Apidae</taxon>
        <taxon>Bombus</taxon>
        <taxon>Pyrobombus</taxon>
    </lineage>
</organism>
<evidence type="ECO:0000259" key="14">
    <source>
        <dbReference type="Pfam" id="PF03028"/>
    </source>
</evidence>
<evidence type="ECO:0000256" key="8">
    <source>
        <dbReference type="ARBA" id="ARBA00023054"/>
    </source>
</evidence>
<dbReference type="GO" id="GO:0051959">
    <property type="term" value="F:dynein light intermediate chain binding"/>
    <property type="evidence" value="ECO:0007669"/>
    <property type="project" value="InterPro"/>
</dbReference>
<evidence type="ECO:0000313" key="25">
    <source>
        <dbReference type="RefSeq" id="XP_033354964.1"/>
    </source>
</evidence>
<dbReference type="PANTHER" id="PTHR22878:SF70">
    <property type="entry name" value="DYNEIN HEAVY CHAIN 2, AXONEMAL"/>
    <property type="match status" value="1"/>
</dbReference>
<dbReference type="GO" id="GO:0008569">
    <property type="term" value="F:minus-end-directed microtubule motor activity"/>
    <property type="evidence" value="ECO:0007669"/>
    <property type="project" value="InterPro"/>
</dbReference>
<keyword evidence="3" id="KW-0963">Cytoplasm</keyword>
<dbReference type="FunFam" id="1.20.920.20:FF:000006">
    <property type="entry name" value="Dynein, axonemal, heavy chain 6"/>
    <property type="match status" value="1"/>
</dbReference>
<reference evidence="25" key="1">
    <citation type="submission" date="2025-08" db="UniProtKB">
        <authorList>
            <consortium name="RefSeq"/>
        </authorList>
    </citation>
    <scope>IDENTIFICATION</scope>
    <source>
        <tissue evidence="25">Muscle</tissue>
    </source>
</reference>
<dbReference type="GO" id="GO:0030286">
    <property type="term" value="C:dynein complex"/>
    <property type="evidence" value="ECO:0007669"/>
    <property type="project" value="UniProtKB-KW"/>
</dbReference>
<dbReference type="KEGG" id="bvk:117236270"/>
<dbReference type="InterPro" id="IPR024317">
    <property type="entry name" value="Dynein_heavy_chain_D4_dom"/>
</dbReference>
<evidence type="ECO:0000259" key="16">
    <source>
        <dbReference type="Pfam" id="PF12774"/>
    </source>
</evidence>
<dbReference type="Gene3D" id="6.10.140.1060">
    <property type="match status" value="1"/>
</dbReference>
<dbReference type="Pfam" id="PF12781">
    <property type="entry name" value="AAA_9"/>
    <property type="match status" value="1"/>
</dbReference>
<feature type="domain" description="Dynein heavy chain region D6 P-loop" evidence="14">
    <location>
        <begin position="3339"/>
        <end position="3451"/>
    </location>
</feature>
<dbReference type="InterPro" id="IPR041466">
    <property type="entry name" value="Dynein_AAA5_ext"/>
</dbReference>
<dbReference type="Gene3D" id="3.40.50.300">
    <property type="entry name" value="P-loop containing nucleotide triphosphate hydrolases"/>
    <property type="match status" value="5"/>
</dbReference>
<dbReference type="GO" id="GO:0003341">
    <property type="term" value="P:cilium movement"/>
    <property type="evidence" value="ECO:0007669"/>
    <property type="project" value="UniProtKB-ARBA"/>
</dbReference>
<dbReference type="Gene3D" id="1.20.1270.280">
    <property type="match status" value="1"/>
</dbReference>
<dbReference type="InterPro" id="IPR035699">
    <property type="entry name" value="AAA_6"/>
</dbReference>
<evidence type="ECO:0000313" key="24">
    <source>
        <dbReference type="Proteomes" id="UP000504631"/>
    </source>
</evidence>
<dbReference type="InterPro" id="IPR026983">
    <property type="entry name" value="DHC"/>
</dbReference>
<evidence type="ECO:0000256" key="6">
    <source>
        <dbReference type="ARBA" id="ARBA00022840"/>
    </source>
</evidence>
<evidence type="ECO:0000259" key="22">
    <source>
        <dbReference type="Pfam" id="PF18198"/>
    </source>
</evidence>
<dbReference type="Gene3D" id="3.20.180.20">
    <property type="entry name" value="Dynein heavy chain, N-terminal domain 2"/>
    <property type="match status" value="1"/>
</dbReference>
<evidence type="ECO:0000256" key="13">
    <source>
        <dbReference type="SAM" id="Coils"/>
    </source>
</evidence>
<evidence type="ECO:0000256" key="10">
    <source>
        <dbReference type="ARBA" id="ARBA00023175"/>
    </source>
</evidence>
<evidence type="ECO:0000259" key="19">
    <source>
        <dbReference type="Pfam" id="PF12781"/>
    </source>
</evidence>
<dbReference type="FunFam" id="1.20.1270.280:FF:000001">
    <property type="entry name" value="dynein heavy chain 7, axonemal"/>
    <property type="match status" value="1"/>
</dbReference>
<feature type="domain" description="Dynein heavy chain hydrolytic ATP-binding dynein motor region" evidence="16">
    <location>
        <begin position="1217"/>
        <end position="1543"/>
    </location>
</feature>
<dbReference type="InterPro" id="IPR042222">
    <property type="entry name" value="Dynein_2_N"/>
</dbReference>
<keyword evidence="9" id="KW-0969">Cilium</keyword>
<dbReference type="Pfam" id="PF18199">
    <property type="entry name" value="Dynein_C"/>
    <property type="match status" value="1"/>
</dbReference>
<dbReference type="GO" id="GO:0005930">
    <property type="term" value="C:axoneme"/>
    <property type="evidence" value="ECO:0007669"/>
    <property type="project" value="UniProtKB-SubCell"/>
</dbReference>
<dbReference type="Proteomes" id="UP000504631">
    <property type="component" value="Unplaced"/>
</dbReference>
<evidence type="ECO:0000256" key="12">
    <source>
        <dbReference type="ARBA" id="ARBA00023273"/>
    </source>
</evidence>
<evidence type="ECO:0000256" key="9">
    <source>
        <dbReference type="ARBA" id="ARBA00023069"/>
    </source>
</evidence>
<dbReference type="PROSITE" id="PS00675">
    <property type="entry name" value="SIGMA54_INTERACT_1"/>
    <property type="match status" value="1"/>
</dbReference>
<feature type="domain" description="Dynein heavy chain AAA lid" evidence="22">
    <location>
        <begin position="3488"/>
        <end position="3627"/>
    </location>
</feature>
<dbReference type="InterPro" id="IPR004273">
    <property type="entry name" value="Dynein_heavy_D6_P-loop"/>
</dbReference>
<proteinExistence type="inferred from homology"/>
<dbReference type="CDD" id="cd00009">
    <property type="entry name" value="AAA"/>
    <property type="match status" value="1"/>
</dbReference>
<keyword evidence="6" id="KW-0067">ATP-binding</keyword>
<dbReference type="Pfam" id="PF12775">
    <property type="entry name" value="AAA_7"/>
    <property type="match status" value="1"/>
</dbReference>
<accession>A0A6J3KSZ2</accession>
<evidence type="ECO:0000259" key="15">
    <source>
        <dbReference type="Pfam" id="PF08393"/>
    </source>
</evidence>
<dbReference type="Pfam" id="PF12774">
    <property type="entry name" value="AAA_6"/>
    <property type="match status" value="1"/>
</dbReference>
<dbReference type="InterPro" id="IPR042219">
    <property type="entry name" value="AAA_lid_11_sf"/>
</dbReference>
<dbReference type="InterPro" id="IPR043160">
    <property type="entry name" value="Dynein_C_barrel"/>
</dbReference>
<dbReference type="Pfam" id="PF03028">
    <property type="entry name" value="Dynein_heavy"/>
    <property type="match status" value="1"/>
</dbReference>
<keyword evidence="8 13" id="KW-0175">Coiled coil</keyword>
<dbReference type="Gene3D" id="1.10.8.1220">
    <property type="match status" value="1"/>
</dbReference>
<dbReference type="Gene3D" id="1.20.920.30">
    <property type="match status" value="1"/>
</dbReference>
<comment type="subcellular location">
    <subcellularLocation>
        <location evidence="1">Cytoplasm</location>
        <location evidence="1">Cytoskeleton</location>
        <location evidence="1">Cilium axoneme</location>
    </subcellularLocation>
</comment>
<name>A0A6J3KSZ2_9HYME</name>
<evidence type="ECO:0000256" key="11">
    <source>
        <dbReference type="ARBA" id="ARBA00023212"/>
    </source>
</evidence>
<evidence type="ECO:0000256" key="7">
    <source>
        <dbReference type="ARBA" id="ARBA00023017"/>
    </source>
</evidence>
<feature type="coiled-coil region" evidence="13">
    <location>
        <begin position="2725"/>
        <end position="2790"/>
    </location>
</feature>
<evidence type="ECO:0000259" key="23">
    <source>
        <dbReference type="Pfam" id="PF18199"/>
    </source>
</evidence>
<dbReference type="Pfam" id="PF17857">
    <property type="entry name" value="AAA_lid_1"/>
    <property type="match status" value="1"/>
</dbReference>
<keyword evidence="7" id="KW-0243">Dynein</keyword>
<dbReference type="InterPro" id="IPR025662">
    <property type="entry name" value="Sigma_54_int_dom_ATP-bd_1"/>
</dbReference>
<feature type="domain" description="Dynein heavy chain ATP-binding dynein motor region" evidence="19">
    <location>
        <begin position="2873"/>
        <end position="3093"/>
    </location>
</feature>
<dbReference type="FunFam" id="1.10.8.1220:FF:000001">
    <property type="entry name" value="Dynein axonemal heavy chain 5"/>
    <property type="match status" value="1"/>
</dbReference>
<dbReference type="Gene3D" id="1.10.8.720">
    <property type="entry name" value="Region D6 of dynein motor"/>
    <property type="match status" value="1"/>
</dbReference>
<evidence type="ECO:0000256" key="3">
    <source>
        <dbReference type="ARBA" id="ARBA00022490"/>
    </source>
</evidence>
<feature type="domain" description="Dynein heavy chain coiled coil stalk" evidence="17">
    <location>
        <begin position="2499"/>
        <end position="2847"/>
    </location>
</feature>
<feature type="domain" description="Dynein heavy chain AAA module D4" evidence="18">
    <location>
        <begin position="2225"/>
        <end position="2485"/>
    </location>
</feature>
<evidence type="ECO:0000256" key="1">
    <source>
        <dbReference type="ARBA" id="ARBA00004430"/>
    </source>
</evidence>
<sequence length="3938" mass="455400">MLDAEEEERIICEVTATSDTKFCCDMEQLSKNAIKLRKINDESGDARKVLELMATKSKIRHERKESNCQVINECQLERPQSFYFAKMKEFANNLPANTLLPEQEETIRSLISAGLRYKYANIFEEQMLETKIRYYEAMHDLAVKRVVAIECQDVCNIDLEQIPPYKLAGRTEFYSKYLKHRCAIRKKYYLPHKLMRNIVAKAHILMPEWICNFGRYRLDFDYLDFNRFLDLVENDTKKGALMISSTYYGDIVRLISQPRYIYDVPQPSLPDFLNCANNLLALQVVTRMINTIEYLLQVLKDKQSVPLFKLQLKCENNKLFLSPTMREICHAFHSIVDQISHVGQQLPPLDSWVGVKIQCENIKAVLPELYLEETHRRLAETLQDTFQPFNSYIEELSNKFQVVFDPETHKNIVAYVRTGRTFQECVSKVEDFNQFIREINGMPDHEYFSIGIIHQVAAKAGLLYYTEEVRRLIIEKLVETHRNYNLEICDTFEMIRERALNIPHTTKELLELGEYMLIAASTLMRSLEEKITLSLRMMASLIGMTALTKDHIELNNTTIHWLKRIRPVFEQNSAAYEQIKFELEEKLQKRIEDLNADVENMFPRLQIMNDMDDANRIRDYIEYMRKFARDLDRMDERITCINDEEKLFKYPLSQYPRINELKDNIMPYYELIYRGYQWQRHRDVWLDGPFEYLDSNDIENKATDYFTNFNKISKQYKTRIKLEIAMNYPHSFKGSPDEPDPFQQPAPLKLCHQLIEDIKWFKQYIPLLAVFRNPAIRQIHWDEMSAIAGFDLTPDAGTIFRKIINMNLMENLEKYETISISATKQLMLEELLAKMIGEWDDVLFTISLYKDSGVNILTQLDDIYALLEEHIIKTQTMRGSAFVKLIEEEVKNFYFLLLRIQSTIEEWTKVQVQWMYLLPIFSSKDIVAQLPDEEVLFSQVDRIFRSAMSGVAKDPRVRETAGSVGLLEIMQEANELMEKVNDGVLNYLEKKRLFFPRFFFLSNDDMLEILSETKEPFRVQPHLRKLFEGINKLRFDVDMEICSMFSEDYEEVRMQEKISTIAARGCVERWLIQVEEQMSISVRHEILMSYLDYEVNKRVIWVCIWPGMVVLCVSQIYWSMEVQNSLMTHIPSTMETLHTKLRSQILEMVELVRGQLSKQNRTTLNALITLDVHAMDVVKSLIDKKIINETDFDWLAQLRYYWEDDVFVRIIYTAVAYAYEYIGNCPRLVITPLTDRCYRTLIGAYSLHLNGAPEGPAGTGKTETTKDLSRAIAIQCVVFNCSEGLDYKNMGKFFKGLASCGAWSCFDEFNRIELEVLSVVAQQMLSITQAVRAKLETFVFEGTELRLNPAVYVCITMNPGYAGRTELPDNLKVLFRTVAMMVPDYAMIAEIFLYSSGFSSARELSTKIVTTYKLCSEQLSTQSHYDYGMRAVKTVLTAAQNIKLQFPDEDESMLLLRSVIDVNLPKFLAHDVPLFQGIVSDLFPGLELPSPSYEVLLRAVYEVADKYNLQPVDGFLLKIIQTFEMMIVRHGFMLVGEPFGGKTSVLHTLADALTLMHERGDENGATTKYYTINPKSITLGQLYGCFDPVSSEWTDGVCAVIFRTYAAEDSPDRKWIIFDGPVDALWIENLNTVLDDNKKLCLTSGEIIQMSNVMSMIFEVMDLAHASPATVSRCGMIYVEPRVLGWQPFVQSWINKLNPAWKEGQEKNIQELFNWLVDPCLEFIRKSCRKTISAGQIHEVVSTMTLFEMLMEDAVEQNPKTYDQFIVPWLQASILTSIVWGAAGTLDYASRIKFNAFYLTFWKNEQKEHPLPEFLIESLISIPTDELIHDCFYTYRGRGAWRRFSDLARQEEYSDTGSIVQLMIPTIDTVKYQNLFLKHVNHRKRFLLYGETGTGKSFYIKDLIMNKLSEQEYLPNFVTFTPHITAAQTQELIVLKLYKRRRNQFGPLSGTHCIVFIDDVNMPAKETFGAQPPIELLRQFFDHKIWFDLKQPEIIYIYDTMFICAMAPPGGSRQELYQRFLRHFNLFSIDNFTEDTIIRIFTNIAFIGLQRNGFTTAVMPTIMEIVNATMNIFQDAQKELRPTPAKSHYLFNLRDFSRVITGCTMINEESVNSKSDFTKLWVHETLRVFGDRLIDTNDRQWLFLKIKEVVGSNLRESFDMVFDYLPKFNDQLTEQSLRSLVFGTFMDIDTIPSDRRYEEVKSMEEYSEVAISCLEEYNLTHRHKMDIVLFRYALEHLAKICRILVIPCGSLLMVGVGGSGRQSLTRLASNMTGLGIFQPEIGSAYGVQEWRDDIKKVLMNSGGAGKDFVFLLTEGQIKSEIFLNDIDSLLNSGEVPNLFTIEERQEIIEMARLPAQGGDRNLDISVLSILAFFVNRCKEKLHIMLCFSPIGDTFRIRLRLYPSLVNCCTIDWFDVWPEDALEQVALRSTTAIDIDEQVKFNAVIACKFFHVCAKDISTRFYNATGRQTYITTAGFLDLIRTYAELMKEKQEALILARDRYISGLDKLEYAAEQIGRMRVTLSKLRPQLEASAKETADTMKRIETENISVEKARIMVKRDEDVANVQAEIARNLKTECEADLAQALPALEDAIAALNTLKPADITVVRTMRSPPAGVKLVMAAVCVMLSIPPLRVEDPVSGKKVLDYWTPSKRLLGDMKFLETLRQYDKDNIPPHIMQEIKTTYMTDKNFEPKIVARASSAAEGLCKWVRAMVLYDEVIKVVGPKRAKLEDAQRDYENTVKFLNERREMLAELTERLELLNERLNVTLAKKIELENEVTNCRNKLIRAEKLISGLGGEKNRWMIAAANLQSSYDTLPGDILISCGMIAYLGPFTSNYRIENLEKWIVYVNSLNIPCSKSYDFVEVLGTEIKINSWNIFGLPRDSFSTENAIIMDNSKRWSLFVDPQSQANKWIRNMEKQNELEIIKITDKDYMNIIEQALEYGKPVLIENVLEDLPPPLDPILTKAIYKMGALWYITLGEKSIEYSLRFRLYITTKLRNPHYLPEIFNKVTVINFALTIGALEDQLLGIVVAKERPDLQEKREYLIVQSAANRQALQQVEDNILKTLSASGASILEDEEAIEILDSSKILSIDIFKKQAAAKKTEAQIEEFRQNYKPIARHSSALYYTITDLPNIDPMYQYSLTWFINLYINSIDTANKSKILERRLAFLRETFTYNLYQNVCRSLFEKDKILYSFVLYTTILISENMITREEMTFFLSGGVALAAIPDNPASNWLPLKSWGEICRVHILPSFANFQSNFIRNLNRWKQYYDLSNPENSPIPDPWEKNLTPFQKLIVTRMIRTDKVMIMIQRFVEAGIGLKFVLPPPFDISKSFAESSSLIPLIFILSPGSDPMEALTIFAENMNFHERFRSISLGQGQGPIAQKLIRQGQNDGEWVCLQNCHLAASWMPMLEDICEHFDPSNTHSNFRLWLTSYPATHFPITILQNGVKMTNEPPTGLQNNIMRSYKAEATKTMDLFDTEPNKKRAYSKLLYALCFFHAVIQERRNYGAQGWNIKYGFNESDLQISAQQLHLYINDYEDVPFKAIIYLTGECNYGGRVTDDRDRRCLNTILQDFYNQNVITDPNYAFADIGSEYTLPKKHEYEDYIKQIQGIPLNPPPEVLGLHMNAGITRDLELSNEFFESMMLVQGTVTIGDTTKQDEMLLNIKDDIYNRMPELFDIEEAQKQYPIMYMESMNTVLIQELIRYNILLHEIRESLDMLEKAVKGLIVMTPALEILASHILSAKIPPSWVQACAYPTLKPLPNFINDFLDRLSFFQKWLIQDKPKTFWISGFSFVHAFLTATTQNFARKYKIPIDRIDFDFEVLPTYELHTSPIDGVYVYGMYLAGARWDIQSMLLAESYPKVLWESMPIIWMKPKVVDSIHVGERYECPVYITSARFGVLKTTGHSTNYVLSILLNTNYPVSHWIKRGLALLCQLDN</sequence>
<dbReference type="InterPro" id="IPR041658">
    <property type="entry name" value="AAA_lid_11"/>
</dbReference>
<keyword evidence="24" id="KW-1185">Reference proteome</keyword>
<keyword evidence="5" id="KW-0547">Nucleotide-binding</keyword>
<keyword evidence="11" id="KW-0206">Cytoskeleton</keyword>
<dbReference type="Pfam" id="PF18198">
    <property type="entry name" value="AAA_lid_11"/>
    <property type="match status" value="1"/>
</dbReference>
<dbReference type="FunFam" id="1.10.8.720:FF:000001">
    <property type="entry name" value="dynein heavy chain 7, axonemal"/>
    <property type="match status" value="1"/>
</dbReference>
<dbReference type="GO" id="GO:0005874">
    <property type="term" value="C:microtubule"/>
    <property type="evidence" value="ECO:0007669"/>
    <property type="project" value="UniProtKB-KW"/>
</dbReference>
<keyword evidence="12" id="KW-0966">Cell projection</keyword>
<keyword evidence="10" id="KW-0505">Motor protein</keyword>
<evidence type="ECO:0000256" key="2">
    <source>
        <dbReference type="ARBA" id="ARBA00008887"/>
    </source>
</evidence>
<dbReference type="SUPFAM" id="SSF52540">
    <property type="entry name" value="P-loop containing nucleoside triphosphate hydrolases"/>
    <property type="match status" value="4"/>
</dbReference>
<dbReference type="GO" id="GO:0045505">
    <property type="term" value="F:dynein intermediate chain binding"/>
    <property type="evidence" value="ECO:0007669"/>
    <property type="project" value="InterPro"/>
</dbReference>
<dbReference type="InterPro" id="IPR042228">
    <property type="entry name" value="Dynein_linker_3"/>
</dbReference>
<dbReference type="InterPro" id="IPR013602">
    <property type="entry name" value="Dynein_heavy_linker"/>
</dbReference>
<dbReference type="FunFam" id="1.20.140.100:FF:000004">
    <property type="entry name" value="Dynein axonemal heavy chain 6"/>
    <property type="match status" value="1"/>
</dbReference>
<dbReference type="Pfam" id="PF08393">
    <property type="entry name" value="DHC_N2"/>
    <property type="match status" value="1"/>
</dbReference>
<dbReference type="Pfam" id="PF12777">
    <property type="entry name" value="MT"/>
    <property type="match status" value="1"/>
</dbReference>
<evidence type="ECO:0000259" key="21">
    <source>
        <dbReference type="Pfam" id="PF17857"/>
    </source>
</evidence>
<dbReference type="FunFam" id="3.20.180.20:FF:000003">
    <property type="entry name" value="Dynein heavy chain 12, axonemal"/>
    <property type="match status" value="1"/>
</dbReference>
<dbReference type="InterPro" id="IPR041589">
    <property type="entry name" value="DNAH3_AAA_lid_1"/>
</dbReference>
<dbReference type="FunFam" id="1.20.58.1120:FF:000001">
    <property type="entry name" value="dynein heavy chain 2, axonemal"/>
    <property type="match status" value="1"/>
</dbReference>
<dbReference type="Gene3D" id="3.10.490.20">
    <property type="match status" value="1"/>
</dbReference>
<dbReference type="FunFam" id="3.40.50.300:FF:001145">
    <property type="entry name" value="Putative dynein heavy chain"/>
    <property type="match status" value="1"/>
</dbReference>
<dbReference type="Gene3D" id="1.10.8.710">
    <property type="match status" value="1"/>
</dbReference>
<dbReference type="Pfam" id="PF17852">
    <property type="entry name" value="Dynein_AAA_lid"/>
    <property type="match status" value="1"/>
</dbReference>
<evidence type="ECO:0000256" key="4">
    <source>
        <dbReference type="ARBA" id="ARBA00022701"/>
    </source>
</evidence>
<dbReference type="CTD" id="38226"/>
<dbReference type="FunFam" id="1.10.8.710:FF:000004">
    <property type="entry name" value="Dynein axonemal heavy chain 6"/>
    <property type="match status" value="1"/>
</dbReference>
<feature type="domain" description="Dynein heavy chain linker" evidence="15">
    <location>
        <begin position="659"/>
        <end position="1086"/>
    </location>
</feature>
<dbReference type="FunFam" id="3.40.50.300:FF:000063">
    <property type="entry name" value="dynein heavy chain 6, axonemal"/>
    <property type="match status" value="1"/>
</dbReference>
<evidence type="ECO:0000259" key="18">
    <source>
        <dbReference type="Pfam" id="PF12780"/>
    </source>
</evidence>
<feature type="domain" description="Dynein heavy chain AAA 5 extension" evidence="20">
    <location>
        <begin position="1709"/>
        <end position="1846"/>
    </location>
</feature>
<dbReference type="Gene3D" id="1.20.920.20">
    <property type="match status" value="1"/>
</dbReference>